<keyword evidence="1" id="KW-0812">Transmembrane</keyword>
<dbReference type="EMBL" id="UXUI01007389">
    <property type="protein sequence ID" value="VDD87338.1"/>
    <property type="molecule type" value="Genomic_DNA"/>
</dbReference>
<dbReference type="OrthoDB" id="8961796at2759"/>
<proteinExistence type="predicted"/>
<evidence type="ECO:0000313" key="4">
    <source>
        <dbReference type="WBParaSite" id="EVEC_0000277301-mRNA-1"/>
    </source>
</evidence>
<reference evidence="2 3" key="2">
    <citation type="submission" date="2018-10" db="EMBL/GenBank/DDBJ databases">
        <authorList>
            <consortium name="Pathogen Informatics"/>
        </authorList>
    </citation>
    <scope>NUCLEOTIDE SEQUENCE [LARGE SCALE GENOMIC DNA]</scope>
</reference>
<dbReference type="WBParaSite" id="EVEC_0000277301-mRNA-1">
    <property type="protein sequence ID" value="EVEC_0000277301-mRNA-1"/>
    <property type="gene ID" value="EVEC_0000277301"/>
</dbReference>
<dbReference type="AlphaFoldDB" id="A0A0N4UYV0"/>
<keyword evidence="1" id="KW-0472">Membrane</keyword>
<evidence type="ECO:0000313" key="3">
    <source>
        <dbReference type="Proteomes" id="UP000274131"/>
    </source>
</evidence>
<reference evidence="4" key="1">
    <citation type="submission" date="2017-02" db="UniProtKB">
        <authorList>
            <consortium name="WormBaseParasite"/>
        </authorList>
    </citation>
    <scope>IDENTIFICATION</scope>
</reference>
<keyword evidence="1" id="KW-1133">Transmembrane helix</keyword>
<accession>A0A0N4UYV0</accession>
<feature type="transmembrane region" description="Helical" evidence="1">
    <location>
        <begin position="205"/>
        <end position="225"/>
    </location>
</feature>
<keyword evidence="3" id="KW-1185">Reference proteome</keyword>
<evidence type="ECO:0000313" key="2">
    <source>
        <dbReference type="EMBL" id="VDD87338.1"/>
    </source>
</evidence>
<organism evidence="4">
    <name type="scientific">Enterobius vermicularis</name>
    <name type="common">Human pinworm</name>
    <dbReference type="NCBI Taxonomy" id="51028"/>
    <lineage>
        <taxon>Eukaryota</taxon>
        <taxon>Metazoa</taxon>
        <taxon>Ecdysozoa</taxon>
        <taxon>Nematoda</taxon>
        <taxon>Chromadorea</taxon>
        <taxon>Rhabditida</taxon>
        <taxon>Spirurina</taxon>
        <taxon>Oxyuridomorpha</taxon>
        <taxon>Oxyuroidea</taxon>
        <taxon>Oxyuridae</taxon>
        <taxon>Enterobius</taxon>
    </lineage>
</organism>
<protein>
    <submittedName>
        <fullName evidence="2 4">Uncharacterized protein</fullName>
    </submittedName>
</protein>
<evidence type="ECO:0000256" key="1">
    <source>
        <dbReference type="SAM" id="Phobius"/>
    </source>
</evidence>
<sequence>MFDLSKTSFIGANRCSPPLTLFLLCSGDTVVRISEGIKMPQTLAPNAQPTPSIPISTSRFKIVPVESHYQRGRWSCYDYYGNNSINTAKQRNDKDKSAEGLRIVVQKPLGFNSENNQVLLAHFVYVYAPQIVCSSMKAVDIKRLRNKNLEQQNLAFNASNGLPRSGGVTPNPSVTAPTSCVEPVKFAFGDESDSENYLSAKQINISLILALVVITIFNFILYPLIN</sequence>
<dbReference type="Proteomes" id="UP000274131">
    <property type="component" value="Unassembled WGS sequence"/>
</dbReference>
<name>A0A0N4UYV0_ENTVE</name>
<gene>
    <name evidence="2" type="ORF">EVEC_LOCUS2481</name>
</gene>